<sequence length="73" mass="8624">MLNIFANTFRIATGLEQAHTQSRPFADEKPQEAWLPEGHWWRRSDRNLSSAEHRSKETKRHATRETRPDPQDV</sequence>
<organism evidence="2 3">
    <name type="scientific">Parasedimentitalea huanghaiensis</name>
    <dbReference type="NCBI Taxonomy" id="2682100"/>
    <lineage>
        <taxon>Bacteria</taxon>
        <taxon>Pseudomonadati</taxon>
        <taxon>Pseudomonadota</taxon>
        <taxon>Alphaproteobacteria</taxon>
        <taxon>Rhodobacterales</taxon>
        <taxon>Paracoccaceae</taxon>
        <taxon>Parasedimentitalea</taxon>
    </lineage>
</organism>
<dbReference type="AlphaFoldDB" id="A0A6L6WHP2"/>
<name>A0A6L6WHP2_9RHOB</name>
<keyword evidence="3" id="KW-1185">Reference proteome</keyword>
<feature type="region of interest" description="Disordered" evidence="1">
    <location>
        <begin position="45"/>
        <end position="73"/>
    </location>
</feature>
<comment type="caution">
    <text evidence="2">The sequence shown here is derived from an EMBL/GenBank/DDBJ whole genome shotgun (WGS) entry which is preliminary data.</text>
</comment>
<evidence type="ECO:0000256" key="1">
    <source>
        <dbReference type="SAM" id="MobiDB-lite"/>
    </source>
</evidence>
<dbReference type="Proteomes" id="UP000478892">
    <property type="component" value="Unassembled WGS sequence"/>
</dbReference>
<dbReference type="EMBL" id="WQLV01000002">
    <property type="protein sequence ID" value="MVO15192.1"/>
    <property type="molecule type" value="Genomic_DNA"/>
</dbReference>
<feature type="compositionally biased region" description="Basic and acidic residues" evidence="1">
    <location>
        <begin position="45"/>
        <end position="55"/>
    </location>
</feature>
<proteinExistence type="predicted"/>
<accession>A0A6L6WHP2</accession>
<evidence type="ECO:0000313" key="2">
    <source>
        <dbReference type="EMBL" id="MVO15192.1"/>
    </source>
</evidence>
<evidence type="ECO:0000313" key="3">
    <source>
        <dbReference type="Proteomes" id="UP000478892"/>
    </source>
</evidence>
<protein>
    <submittedName>
        <fullName evidence="2">Uncharacterized protein</fullName>
    </submittedName>
</protein>
<dbReference type="RefSeq" id="WP_138161318.1">
    <property type="nucleotide sequence ID" value="NZ_WQLV01000002.1"/>
</dbReference>
<reference evidence="2 3" key="1">
    <citation type="submission" date="2019-12" db="EMBL/GenBank/DDBJ databases">
        <authorList>
            <person name="Zhang Y.-J."/>
        </authorList>
    </citation>
    <scope>NUCLEOTIDE SEQUENCE [LARGE SCALE GENOMIC DNA]</scope>
    <source>
        <strain evidence="2 3">CY05</strain>
    </source>
</reference>
<feature type="compositionally biased region" description="Basic and acidic residues" evidence="1">
    <location>
        <begin position="63"/>
        <end position="73"/>
    </location>
</feature>
<gene>
    <name evidence="2" type="ORF">GO984_05140</name>
</gene>